<evidence type="ECO:0000313" key="6">
    <source>
        <dbReference type="EMBL" id="ACT59279.1"/>
    </source>
</evidence>
<sequence>MDELILTNIPLLFALIFAGAGAGIAAGMFGVGGGIIIVPALYLTFSSLGFAETAMHVSVGTSLATIIATSIRSVLSHNAKGAVDWNILKLWGPFIILGAFAGSFLAAILSGRALTIFFGAVAFLLAAQLIFGRPSWKLASDIPSGPIAWFISITIGLCSSLMGIGGGVFGVTTMVLYGRSIHQAIGTSAGFGALIGIPAVVGYVINGWYVENLPPISIGYLNLPGFLLIALMTTSFAPIGAWIAHGLDAVRLRKIFGLLLICTAINMLRKALWG</sequence>
<feature type="transmembrane region" description="Helical" evidence="5">
    <location>
        <begin position="116"/>
        <end position="136"/>
    </location>
</feature>
<feature type="transmembrane region" description="Helical" evidence="5">
    <location>
        <begin position="221"/>
        <end position="243"/>
    </location>
</feature>
<dbReference type="RefSeq" id="WP_015827429.1">
    <property type="nucleotide sequence ID" value="NC_012982.1"/>
</dbReference>
<evidence type="ECO:0000313" key="7">
    <source>
        <dbReference type="Proteomes" id="UP000002745"/>
    </source>
</evidence>
<dbReference type="AlphaFoldDB" id="C6XJI4"/>
<accession>C6XJI4</accession>
<organism evidence="6 7">
    <name type="scientific">Hirschia baltica (strain ATCC 49814 / DSM 5838 / IFAM 1418)</name>
    <dbReference type="NCBI Taxonomy" id="582402"/>
    <lineage>
        <taxon>Bacteria</taxon>
        <taxon>Pseudomonadati</taxon>
        <taxon>Pseudomonadota</taxon>
        <taxon>Alphaproteobacteria</taxon>
        <taxon>Hyphomonadales</taxon>
        <taxon>Hyphomonadaceae</taxon>
        <taxon>Hirschia</taxon>
    </lineage>
</organism>
<feature type="transmembrane region" description="Helical" evidence="5">
    <location>
        <begin position="12"/>
        <end position="45"/>
    </location>
</feature>
<gene>
    <name evidence="6" type="ordered locus">Hbal_1591</name>
</gene>
<comment type="subcellular location">
    <subcellularLocation>
        <location evidence="5">Cell membrane</location>
        <topology evidence="5">Multi-pass membrane protein</topology>
    </subcellularLocation>
    <subcellularLocation>
        <location evidence="1">Membrane</location>
        <topology evidence="1">Multi-pass membrane protein</topology>
    </subcellularLocation>
</comment>
<evidence type="ECO:0000256" key="1">
    <source>
        <dbReference type="ARBA" id="ARBA00004141"/>
    </source>
</evidence>
<dbReference type="PANTHER" id="PTHR43483">
    <property type="entry name" value="MEMBRANE TRANSPORTER PROTEIN HI_0806-RELATED"/>
    <property type="match status" value="1"/>
</dbReference>
<dbReference type="GO" id="GO:0005886">
    <property type="term" value="C:plasma membrane"/>
    <property type="evidence" value="ECO:0007669"/>
    <property type="project" value="UniProtKB-SubCell"/>
</dbReference>
<feature type="transmembrane region" description="Helical" evidence="5">
    <location>
        <begin position="57"/>
        <end position="75"/>
    </location>
</feature>
<dbReference type="Proteomes" id="UP000002745">
    <property type="component" value="Chromosome"/>
</dbReference>
<keyword evidence="3 5" id="KW-1133">Transmembrane helix</keyword>
<comment type="similarity">
    <text evidence="5">Belongs to the 4-toluene sulfonate uptake permease (TSUP) (TC 2.A.102) family.</text>
</comment>
<feature type="transmembrane region" description="Helical" evidence="5">
    <location>
        <begin position="90"/>
        <end position="109"/>
    </location>
</feature>
<keyword evidence="4 5" id="KW-0472">Membrane</keyword>
<proteinExistence type="inferred from homology"/>
<keyword evidence="7" id="KW-1185">Reference proteome</keyword>
<keyword evidence="5" id="KW-1003">Cell membrane</keyword>
<dbReference type="PANTHER" id="PTHR43483:SF3">
    <property type="entry name" value="MEMBRANE TRANSPORTER PROTEIN HI_0806-RELATED"/>
    <property type="match status" value="1"/>
</dbReference>
<evidence type="ECO:0000256" key="2">
    <source>
        <dbReference type="ARBA" id="ARBA00022692"/>
    </source>
</evidence>
<dbReference type="HOGENOM" id="CLU_045498_6_0_5"/>
<feature type="transmembrane region" description="Helical" evidence="5">
    <location>
        <begin position="148"/>
        <end position="177"/>
    </location>
</feature>
<keyword evidence="2 5" id="KW-0812">Transmembrane</keyword>
<dbReference type="OrthoDB" id="457670at2"/>
<dbReference type="KEGG" id="hba:Hbal_1591"/>
<dbReference type="eggNOG" id="COG0730">
    <property type="taxonomic scope" value="Bacteria"/>
</dbReference>
<evidence type="ECO:0000256" key="3">
    <source>
        <dbReference type="ARBA" id="ARBA00022989"/>
    </source>
</evidence>
<evidence type="ECO:0000256" key="4">
    <source>
        <dbReference type="ARBA" id="ARBA00023136"/>
    </source>
</evidence>
<feature type="transmembrane region" description="Helical" evidence="5">
    <location>
        <begin position="189"/>
        <end position="209"/>
    </location>
</feature>
<evidence type="ECO:0000256" key="5">
    <source>
        <dbReference type="RuleBase" id="RU363041"/>
    </source>
</evidence>
<dbReference type="InterPro" id="IPR002781">
    <property type="entry name" value="TM_pro_TauE-like"/>
</dbReference>
<dbReference type="STRING" id="582402.Hbal_1591"/>
<dbReference type="Pfam" id="PF01925">
    <property type="entry name" value="TauE"/>
    <property type="match status" value="1"/>
</dbReference>
<protein>
    <recommendedName>
        <fullName evidence="5">Probable membrane transporter protein</fullName>
    </recommendedName>
</protein>
<dbReference type="EMBL" id="CP001678">
    <property type="protein sequence ID" value="ACT59279.1"/>
    <property type="molecule type" value="Genomic_DNA"/>
</dbReference>
<reference evidence="7" key="1">
    <citation type="journal article" date="2011" name="J. Bacteriol.">
        <title>Genome sequences of eight morphologically diverse alphaproteobacteria.</title>
        <authorList>
            <consortium name="US DOE Joint Genome Institute"/>
            <person name="Brown P.J."/>
            <person name="Kysela D.T."/>
            <person name="Buechlein A."/>
            <person name="Hemmerich C."/>
            <person name="Brun Y.V."/>
        </authorList>
    </citation>
    <scope>NUCLEOTIDE SEQUENCE [LARGE SCALE GENOMIC DNA]</scope>
    <source>
        <strain evidence="7">ATCC 49814 / DSM 5838 / IFAM 1418</strain>
    </source>
</reference>
<name>C6XJI4_HIRBI</name>